<comment type="subcellular location">
    <subcellularLocation>
        <location evidence="1">Cell membrane</location>
        <topology evidence="1">Multi-pass membrane protein</topology>
    </subcellularLocation>
</comment>
<evidence type="ECO:0000259" key="8">
    <source>
        <dbReference type="Pfam" id="PF04239"/>
    </source>
</evidence>
<feature type="transmembrane region" description="Helical" evidence="7">
    <location>
        <begin position="17"/>
        <end position="36"/>
    </location>
</feature>
<keyword evidence="5 7" id="KW-1133">Transmembrane helix</keyword>
<evidence type="ECO:0000256" key="7">
    <source>
        <dbReference type="SAM" id="Phobius"/>
    </source>
</evidence>
<feature type="transmembrane region" description="Helical" evidence="7">
    <location>
        <begin position="48"/>
        <end position="66"/>
    </location>
</feature>
<keyword evidence="10" id="KW-1185">Reference proteome</keyword>
<dbReference type="EMBL" id="JALPRY010000030">
    <property type="protein sequence ID" value="MCK8782496.1"/>
    <property type="molecule type" value="Genomic_DNA"/>
</dbReference>
<evidence type="ECO:0000313" key="10">
    <source>
        <dbReference type="Proteomes" id="UP001202827"/>
    </source>
</evidence>
<reference evidence="9 10" key="1">
    <citation type="submission" date="2022-04" db="EMBL/GenBank/DDBJ databases">
        <title>Rhizobium coralii sp. nov., isolated from coral Turbinaria peltata.</title>
        <authorList>
            <person name="Sun H."/>
        </authorList>
    </citation>
    <scope>NUCLEOTIDE SEQUENCE [LARGE SCALE GENOMIC DNA]</scope>
    <source>
        <strain evidence="9 10">NTR19</strain>
    </source>
</reference>
<dbReference type="InterPro" id="IPR007353">
    <property type="entry name" value="DUF421"/>
</dbReference>
<protein>
    <submittedName>
        <fullName evidence="9">DUF421 domain-containing protein</fullName>
    </submittedName>
</protein>
<name>A0ABT0IX85_9HYPH</name>
<keyword evidence="4 7" id="KW-0812">Transmembrane</keyword>
<dbReference type="InterPro" id="IPR023090">
    <property type="entry name" value="UPF0702_alpha/beta_dom_sf"/>
</dbReference>
<keyword evidence="3" id="KW-1003">Cell membrane</keyword>
<comment type="caution">
    <text evidence="9">The sequence shown here is derived from an EMBL/GenBank/DDBJ whole genome shotgun (WGS) entry which is preliminary data.</text>
</comment>
<evidence type="ECO:0000256" key="2">
    <source>
        <dbReference type="ARBA" id="ARBA00006448"/>
    </source>
</evidence>
<gene>
    <name evidence="9" type="ORF">M0654_21220</name>
</gene>
<evidence type="ECO:0000256" key="3">
    <source>
        <dbReference type="ARBA" id="ARBA00022475"/>
    </source>
</evidence>
<evidence type="ECO:0000256" key="1">
    <source>
        <dbReference type="ARBA" id="ARBA00004651"/>
    </source>
</evidence>
<comment type="similarity">
    <text evidence="2">Belongs to the UPF0702 family.</text>
</comment>
<dbReference type="Gene3D" id="3.30.240.20">
    <property type="entry name" value="bsu07140 like domains"/>
    <property type="match status" value="1"/>
</dbReference>
<sequence>MSTFSEALSLSQPLHEIAIRTSIVFLTLVMLIRVIPKRNAGTISPNDMLILVVIGTIGATSITAGSHAVGDLLLMIALVLLWGYLLDFLEHQIPIFRRLMRHEQTELIKDGRMLKRNMRHEMITEEELLSVLRLSGVDDVSKVRLAVMEAEGDISVIKRTE</sequence>
<dbReference type="PANTHER" id="PTHR34582:SF6">
    <property type="entry name" value="UPF0702 TRANSMEMBRANE PROTEIN YCAP"/>
    <property type="match status" value="1"/>
</dbReference>
<evidence type="ECO:0000313" key="9">
    <source>
        <dbReference type="EMBL" id="MCK8782496.1"/>
    </source>
</evidence>
<evidence type="ECO:0000256" key="6">
    <source>
        <dbReference type="ARBA" id="ARBA00023136"/>
    </source>
</evidence>
<dbReference type="PANTHER" id="PTHR34582">
    <property type="entry name" value="UPF0702 TRANSMEMBRANE PROTEIN YCAP"/>
    <property type="match status" value="1"/>
</dbReference>
<dbReference type="RefSeq" id="WP_248684800.1">
    <property type="nucleotide sequence ID" value="NZ_JALPRY010000030.1"/>
</dbReference>
<keyword evidence="6 7" id="KW-0472">Membrane</keyword>
<feature type="transmembrane region" description="Helical" evidence="7">
    <location>
        <begin position="72"/>
        <end position="89"/>
    </location>
</feature>
<evidence type="ECO:0000256" key="4">
    <source>
        <dbReference type="ARBA" id="ARBA00022692"/>
    </source>
</evidence>
<accession>A0ABT0IX85</accession>
<organism evidence="9 10">
    <name type="scientific">Neorhizobium turbinariae</name>
    <dbReference type="NCBI Taxonomy" id="2937795"/>
    <lineage>
        <taxon>Bacteria</taxon>
        <taxon>Pseudomonadati</taxon>
        <taxon>Pseudomonadota</taxon>
        <taxon>Alphaproteobacteria</taxon>
        <taxon>Hyphomicrobiales</taxon>
        <taxon>Rhizobiaceae</taxon>
        <taxon>Rhizobium/Agrobacterium group</taxon>
        <taxon>Neorhizobium</taxon>
    </lineage>
</organism>
<dbReference type="Proteomes" id="UP001202827">
    <property type="component" value="Unassembled WGS sequence"/>
</dbReference>
<evidence type="ECO:0000256" key="5">
    <source>
        <dbReference type="ARBA" id="ARBA00022989"/>
    </source>
</evidence>
<feature type="domain" description="YetF C-terminal" evidence="8">
    <location>
        <begin position="95"/>
        <end position="161"/>
    </location>
</feature>
<dbReference type="Pfam" id="PF04239">
    <property type="entry name" value="DUF421"/>
    <property type="match status" value="1"/>
</dbReference>
<proteinExistence type="inferred from homology"/>